<gene>
    <name evidence="2" type="ORF">ALP13_04652</name>
</gene>
<dbReference type="SUPFAM" id="SSF56399">
    <property type="entry name" value="ADP-ribosylation"/>
    <property type="match status" value="1"/>
</dbReference>
<dbReference type="InterPro" id="IPR015226">
    <property type="entry name" value="T3_effector_HopF2"/>
</dbReference>
<proteinExistence type="predicted"/>
<comment type="caution">
    <text evidence="2">The sequence shown here is derived from an EMBL/GenBank/DDBJ whole genome shotgun (WGS) entry which is preliminary data.</text>
</comment>
<evidence type="ECO:0000313" key="2">
    <source>
        <dbReference type="EMBL" id="RMV41442.1"/>
    </source>
</evidence>
<dbReference type="Proteomes" id="UP000271631">
    <property type="component" value="Unassembled WGS sequence"/>
</dbReference>
<reference evidence="2 3" key="1">
    <citation type="submission" date="2018-08" db="EMBL/GenBank/DDBJ databases">
        <title>Recombination of ecologically and evolutionarily significant loci maintains genetic cohesion in the Pseudomonas syringae species complex.</title>
        <authorList>
            <person name="Dillon M."/>
            <person name="Thakur S."/>
            <person name="Almeida R.N.D."/>
            <person name="Weir B.S."/>
            <person name="Guttman D.S."/>
        </authorList>
    </citation>
    <scope>NUCLEOTIDE SEQUENCE [LARGE SCALE GENOMIC DNA]</scope>
    <source>
        <strain evidence="2 3">ICMP 11281</strain>
    </source>
</reference>
<organism evidence="2 3">
    <name type="scientific">Pseudomonas syringae pv. maculicola</name>
    <dbReference type="NCBI Taxonomy" id="59511"/>
    <lineage>
        <taxon>Bacteria</taxon>
        <taxon>Pseudomonadati</taxon>
        <taxon>Pseudomonadota</taxon>
        <taxon>Gammaproteobacteria</taxon>
        <taxon>Pseudomonadales</taxon>
        <taxon>Pseudomonadaceae</taxon>
        <taxon>Pseudomonas</taxon>
    </lineage>
</organism>
<accession>A0A0P9T2M1</accession>
<dbReference type="EMBL" id="RBUQ01000059">
    <property type="protein sequence ID" value="RMV41442.1"/>
    <property type="molecule type" value="Genomic_DNA"/>
</dbReference>
<dbReference type="SMR" id="A0A0P9T2M1"/>
<dbReference type="AlphaFoldDB" id="A0A0P9T2M1"/>
<dbReference type="RefSeq" id="WP_011103164.1">
    <property type="nucleotide sequence ID" value="NZ_CP067024.1"/>
</dbReference>
<feature type="region of interest" description="Disordered" evidence="1">
    <location>
        <begin position="1"/>
        <end position="31"/>
    </location>
</feature>
<dbReference type="GeneID" id="1182111"/>
<sequence length="204" mass="22394">MGNICGTSGSRHVYSPSHTQRITSAPSTSTHVGGDTLTSIHQLSHSQREQFLNMHDPMRVMGLDHDTELFRTTDSRYIKNDKLAGNPQSMASILMHEELRPNRFASHTGAQPHEARAYVPKRIKATDLGVPSLNVMTGSLARDGIRAYDHMSDNQVSVKMRLGDFLERGGKVYADASSVADDGETSQALIVTLPKGQKVPVERV</sequence>
<evidence type="ECO:0000256" key="1">
    <source>
        <dbReference type="SAM" id="MobiDB-lite"/>
    </source>
</evidence>
<name>A0A0P9T2M1_PSEYM</name>
<dbReference type="Pfam" id="PF09143">
    <property type="entry name" value="AvrPphF-ORF-2"/>
    <property type="match status" value="1"/>
</dbReference>
<protein>
    <submittedName>
        <fullName evidence="2">HopF</fullName>
    </submittedName>
</protein>
<evidence type="ECO:0000313" key="3">
    <source>
        <dbReference type="Proteomes" id="UP000271631"/>
    </source>
</evidence>